<feature type="compositionally biased region" description="Polar residues" evidence="1">
    <location>
        <begin position="439"/>
        <end position="454"/>
    </location>
</feature>
<dbReference type="OMA" id="MNRTIAN"/>
<evidence type="ECO:0000313" key="3">
    <source>
        <dbReference type="EMBL" id="EJU04825.1"/>
    </source>
</evidence>
<dbReference type="OrthoDB" id="2576334at2759"/>
<evidence type="ECO:0000313" key="4">
    <source>
        <dbReference type="Proteomes" id="UP000030653"/>
    </source>
</evidence>
<keyword evidence="2" id="KW-1133">Transmembrane helix</keyword>
<keyword evidence="2" id="KW-0812">Transmembrane</keyword>
<dbReference type="GeneID" id="63683030"/>
<dbReference type="HOGENOM" id="CLU_531012_0_0_1"/>
<dbReference type="AlphaFoldDB" id="M5G9C6"/>
<dbReference type="Proteomes" id="UP000030653">
    <property type="component" value="Unassembled WGS sequence"/>
</dbReference>
<accession>M5G9C6</accession>
<keyword evidence="2" id="KW-0472">Membrane</keyword>
<feature type="transmembrane region" description="Helical" evidence="2">
    <location>
        <begin position="332"/>
        <end position="355"/>
    </location>
</feature>
<dbReference type="Gene3D" id="2.60.120.260">
    <property type="entry name" value="Galactose-binding domain-like"/>
    <property type="match status" value="1"/>
</dbReference>
<feature type="region of interest" description="Disordered" evidence="1">
    <location>
        <begin position="439"/>
        <end position="459"/>
    </location>
</feature>
<proteinExistence type="predicted"/>
<sequence>MALTFQPYNLTLPSYSPVFTYTPFRDGPSSLGWNSSYTDYSVTDTIRNSAAVPLGYYRGFGIAYRETEYAGATVSLNFTGSAVYMCFSTDGSWIVTLDGQEMLTTGHLPDDACSGYGSLVKQMSVATNISSSSHSIILQASGGSTGAMSFFGAVVTMNAGQPGPKKTNIINSDDPGWDWQGAWIVETDDTYMWNGVYRAGATYAPDTIATYTFKGASAFILRGLSMFNYGPYTITLDGMETSSFNASDLYWRHSETILYFASGLDPSVPHTISVMNYVPAFPKVMPLIPGGLVSSSVSTLILVMDDTVTRDAMLAVATPSRPAPSMISAGTIAAAVLGGLLLLVLGLNVLLFVLWSRLKKETRYTMPQNEPEKDMLPPLPVPWALNTHTSSTARINSETASLPSSGMVTPVAAGYSLNNQRREKRMNRTIANPDPVEMTSMSSHTNVNQSQNVQGAPRSPELGELVQGLSTLLNTHLHKEYLQREREETEGYGPPVYRDN</sequence>
<protein>
    <submittedName>
        <fullName evidence="3">Uncharacterized protein</fullName>
    </submittedName>
</protein>
<reference evidence="3 4" key="1">
    <citation type="journal article" date="2012" name="Science">
        <title>The Paleozoic origin of enzymatic lignin decomposition reconstructed from 31 fungal genomes.</title>
        <authorList>
            <person name="Floudas D."/>
            <person name="Binder M."/>
            <person name="Riley R."/>
            <person name="Barry K."/>
            <person name="Blanchette R.A."/>
            <person name="Henrissat B."/>
            <person name="Martinez A.T."/>
            <person name="Otillar R."/>
            <person name="Spatafora J.W."/>
            <person name="Yadav J.S."/>
            <person name="Aerts A."/>
            <person name="Benoit I."/>
            <person name="Boyd A."/>
            <person name="Carlson A."/>
            <person name="Copeland A."/>
            <person name="Coutinho P.M."/>
            <person name="de Vries R.P."/>
            <person name="Ferreira P."/>
            <person name="Findley K."/>
            <person name="Foster B."/>
            <person name="Gaskell J."/>
            <person name="Glotzer D."/>
            <person name="Gorecki P."/>
            <person name="Heitman J."/>
            <person name="Hesse C."/>
            <person name="Hori C."/>
            <person name="Igarashi K."/>
            <person name="Jurgens J.A."/>
            <person name="Kallen N."/>
            <person name="Kersten P."/>
            <person name="Kohler A."/>
            <person name="Kuees U."/>
            <person name="Kumar T.K.A."/>
            <person name="Kuo A."/>
            <person name="LaButti K."/>
            <person name="Larrondo L.F."/>
            <person name="Lindquist E."/>
            <person name="Ling A."/>
            <person name="Lombard V."/>
            <person name="Lucas S."/>
            <person name="Lundell T."/>
            <person name="Martin R."/>
            <person name="McLaughlin D.J."/>
            <person name="Morgenstern I."/>
            <person name="Morin E."/>
            <person name="Murat C."/>
            <person name="Nagy L.G."/>
            <person name="Nolan M."/>
            <person name="Ohm R.A."/>
            <person name="Patyshakuliyeva A."/>
            <person name="Rokas A."/>
            <person name="Ruiz-Duenas F.J."/>
            <person name="Sabat G."/>
            <person name="Salamov A."/>
            <person name="Samejima M."/>
            <person name="Schmutz J."/>
            <person name="Slot J.C."/>
            <person name="St John F."/>
            <person name="Stenlid J."/>
            <person name="Sun H."/>
            <person name="Sun S."/>
            <person name="Syed K."/>
            <person name="Tsang A."/>
            <person name="Wiebenga A."/>
            <person name="Young D."/>
            <person name="Pisabarro A."/>
            <person name="Eastwood D.C."/>
            <person name="Martin F."/>
            <person name="Cullen D."/>
            <person name="Grigoriev I.V."/>
            <person name="Hibbett D.S."/>
        </authorList>
    </citation>
    <scope>NUCLEOTIDE SEQUENCE [LARGE SCALE GENOMIC DNA]</scope>
    <source>
        <strain evidence="3 4">DJM-731 SS1</strain>
    </source>
</reference>
<evidence type="ECO:0000256" key="2">
    <source>
        <dbReference type="SAM" id="Phobius"/>
    </source>
</evidence>
<gene>
    <name evidence="3" type="ORF">DACRYDRAFT_104697</name>
</gene>
<dbReference type="STRING" id="1858805.M5G9C6"/>
<keyword evidence="4" id="KW-1185">Reference proteome</keyword>
<name>M5G9C6_DACPD</name>
<dbReference type="EMBL" id="JH795857">
    <property type="protein sequence ID" value="EJU04825.1"/>
    <property type="molecule type" value="Genomic_DNA"/>
</dbReference>
<evidence type="ECO:0000256" key="1">
    <source>
        <dbReference type="SAM" id="MobiDB-lite"/>
    </source>
</evidence>
<organism evidence="3 4">
    <name type="scientific">Dacryopinax primogenitus (strain DJM 731)</name>
    <name type="common">Brown rot fungus</name>
    <dbReference type="NCBI Taxonomy" id="1858805"/>
    <lineage>
        <taxon>Eukaryota</taxon>
        <taxon>Fungi</taxon>
        <taxon>Dikarya</taxon>
        <taxon>Basidiomycota</taxon>
        <taxon>Agaricomycotina</taxon>
        <taxon>Dacrymycetes</taxon>
        <taxon>Dacrymycetales</taxon>
        <taxon>Dacrymycetaceae</taxon>
        <taxon>Dacryopinax</taxon>
    </lineage>
</organism>
<dbReference type="RefSeq" id="XP_040631719.1">
    <property type="nucleotide sequence ID" value="XM_040767968.1"/>
</dbReference>